<dbReference type="InterPro" id="IPR035093">
    <property type="entry name" value="RelE/ParE_toxin_dom_sf"/>
</dbReference>
<comment type="caution">
    <text evidence="1">The sequence shown here is derived from an EMBL/GenBank/DDBJ whole genome shotgun (WGS) entry which is preliminary data.</text>
</comment>
<evidence type="ECO:0000313" key="1">
    <source>
        <dbReference type="EMBL" id="EYU16363.1"/>
    </source>
</evidence>
<dbReference type="RefSeq" id="WP_036776679.1">
    <property type="nucleotide sequence ID" value="NZ_CAWLTM010000104.1"/>
</dbReference>
<keyword evidence="2" id="KW-1185">Reference proteome</keyword>
<sequence length="105" mass="12260">MFTVIYHDEVEKELKSLPPVVSAKLARLISKLELDPTRLRKPDTKPIGDGLFEIRTMGTDIARGLWVYQKDQQIFMLRIFIKKTQKTPRSEIELAFKRLEEMLNG</sequence>
<proteinExistence type="predicted"/>
<dbReference type="Pfam" id="PF05973">
    <property type="entry name" value="Gp49"/>
    <property type="match status" value="1"/>
</dbReference>
<protein>
    <submittedName>
        <fullName evidence="1">Phage-related protein</fullName>
    </submittedName>
</protein>
<name>A0A022PN08_9GAMM</name>
<dbReference type="InterPro" id="IPR009241">
    <property type="entry name" value="HigB-like"/>
</dbReference>
<gene>
    <name evidence="1" type="ORF">BA1DRAFT_01015</name>
</gene>
<evidence type="ECO:0000313" key="2">
    <source>
        <dbReference type="Proteomes" id="UP000023464"/>
    </source>
</evidence>
<dbReference type="EMBL" id="JFGV01000011">
    <property type="protein sequence ID" value="EYU16363.1"/>
    <property type="molecule type" value="Genomic_DNA"/>
</dbReference>
<reference evidence="1 2" key="1">
    <citation type="submission" date="2014-03" db="EMBL/GenBank/DDBJ databases">
        <title>Draft Genome of Photorhabdus luminescens BA1, an Egyptian Isolate.</title>
        <authorList>
            <person name="Ghazal S."/>
            <person name="Hurst S.G.IV."/>
            <person name="Morris K."/>
            <person name="Thomas K."/>
            <person name="Tisa L.S."/>
        </authorList>
    </citation>
    <scope>NUCLEOTIDE SEQUENCE [LARGE SCALE GENOMIC DNA]</scope>
    <source>
        <strain evidence="1 2">BA1</strain>
    </source>
</reference>
<dbReference type="AlphaFoldDB" id="A0A022PN08"/>
<dbReference type="Proteomes" id="UP000023464">
    <property type="component" value="Unassembled WGS sequence"/>
</dbReference>
<organism evidence="1 2">
    <name type="scientific">Photorhabdus aegyptia</name>
    <dbReference type="NCBI Taxonomy" id="2805098"/>
    <lineage>
        <taxon>Bacteria</taxon>
        <taxon>Pseudomonadati</taxon>
        <taxon>Pseudomonadota</taxon>
        <taxon>Gammaproteobacteria</taxon>
        <taxon>Enterobacterales</taxon>
        <taxon>Morganellaceae</taxon>
        <taxon>Photorhabdus</taxon>
    </lineage>
</organism>
<dbReference type="PATRIC" id="fig|1393736.3.peg.1044"/>
<accession>A0A022PN08</accession>
<dbReference type="SUPFAM" id="SSF143011">
    <property type="entry name" value="RelE-like"/>
    <property type="match status" value="1"/>
</dbReference>